<accession>A0A1E4T999</accession>
<dbReference type="Proteomes" id="UP000095023">
    <property type="component" value="Unassembled WGS sequence"/>
</dbReference>
<reference evidence="2" key="1">
    <citation type="submission" date="2016-02" db="EMBL/GenBank/DDBJ databases">
        <title>Comparative genomics of biotechnologically important yeasts.</title>
        <authorList>
            <consortium name="DOE Joint Genome Institute"/>
            <person name="Riley R."/>
            <person name="Haridas S."/>
            <person name="Wolfe K.H."/>
            <person name="Lopes M.R."/>
            <person name="Hittinger C.T."/>
            <person name="Goker M."/>
            <person name="Salamov A."/>
            <person name="Wisecaver J."/>
            <person name="Long T.M."/>
            <person name="Aerts A.L."/>
            <person name="Barry K."/>
            <person name="Choi C."/>
            <person name="Clum A."/>
            <person name="Coughlan A.Y."/>
            <person name="Deshpande S."/>
            <person name="Douglass A.P."/>
            <person name="Hanson S.J."/>
            <person name="Klenk H.-P."/>
            <person name="Labutti K."/>
            <person name="Lapidus A."/>
            <person name="Lindquist E."/>
            <person name="Lipzen A."/>
            <person name="Meier-Kolthoff J.P."/>
            <person name="Ohm R.A."/>
            <person name="Otillar R.P."/>
            <person name="Pangilinan J."/>
            <person name="Peng Y."/>
            <person name="Rokas A."/>
            <person name="Rosa C.A."/>
            <person name="Scheuner C."/>
            <person name="Sibirny A.A."/>
            <person name="Slot J.C."/>
            <person name="Stielow J.B."/>
            <person name="Sun H."/>
            <person name="Kurtzman C.P."/>
            <person name="Blackwell M."/>
            <person name="Jeffries T.W."/>
            <person name="Grigoriev I.V."/>
        </authorList>
    </citation>
    <scope>NUCLEOTIDE SEQUENCE [LARGE SCALE GENOMIC DNA]</scope>
    <source>
        <strain evidence="2">NRRL Y-17796</strain>
    </source>
</reference>
<dbReference type="AlphaFoldDB" id="A0A1E4T999"/>
<gene>
    <name evidence="1" type="ORF">CANCADRAFT_58777</name>
</gene>
<evidence type="ECO:0000313" key="2">
    <source>
        <dbReference type="Proteomes" id="UP000095023"/>
    </source>
</evidence>
<protein>
    <submittedName>
        <fullName evidence="1">Uncharacterized protein</fullName>
    </submittedName>
</protein>
<dbReference type="EMBL" id="KV453845">
    <property type="protein sequence ID" value="ODV88326.1"/>
    <property type="molecule type" value="Genomic_DNA"/>
</dbReference>
<keyword evidence="2" id="KW-1185">Reference proteome</keyword>
<proteinExistence type="predicted"/>
<evidence type="ECO:0000313" key="1">
    <source>
        <dbReference type="EMBL" id="ODV88326.1"/>
    </source>
</evidence>
<organism evidence="1 2">
    <name type="scientific">Tortispora caseinolytica NRRL Y-17796</name>
    <dbReference type="NCBI Taxonomy" id="767744"/>
    <lineage>
        <taxon>Eukaryota</taxon>
        <taxon>Fungi</taxon>
        <taxon>Dikarya</taxon>
        <taxon>Ascomycota</taxon>
        <taxon>Saccharomycotina</taxon>
        <taxon>Trigonopsidomycetes</taxon>
        <taxon>Trigonopsidales</taxon>
        <taxon>Trigonopsidaceae</taxon>
        <taxon>Tortispora</taxon>
    </lineage>
</organism>
<sequence>MHGDTVKLRRHPESFKYQASVERQLVAELVTLGTVKTLKIGRARSQVLRRKLRMQFTD</sequence>
<name>A0A1E4T999_9ASCO</name>